<gene>
    <name evidence="7" type="ORF">WJX73_005871</name>
</gene>
<dbReference type="Pfam" id="PF20168">
    <property type="entry name" value="PDS5"/>
    <property type="match status" value="1"/>
</dbReference>
<keyword evidence="2" id="KW-0132">Cell division</keyword>
<dbReference type="GO" id="GO:0006281">
    <property type="term" value="P:DNA repair"/>
    <property type="evidence" value="ECO:0007669"/>
    <property type="project" value="TreeGrafter"/>
</dbReference>
<feature type="compositionally biased region" description="Low complexity" evidence="6">
    <location>
        <begin position="1318"/>
        <end position="1334"/>
    </location>
</feature>
<reference evidence="7 8" key="1">
    <citation type="journal article" date="2024" name="Nat. Commun.">
        <title>Phylogenomics reveals the evolutionary origins of lichenization in chlorophyte algae.</title>
        <authorList>
            <person name="Puginier C."/>
            <person name="Libourel C."/>
            <person name="Otte J."/>
            <person name="Skaloud P."/>
            <person name="Haon M."/>
            <person name="Grisel S."/>
            <person name="Petersen M."/>
            <person name="Berrin J.G."/>
            <person name="Delaux P.M."/>
            <person name="Dal Grande F."/>
            <person name="Keller J."/>
        </authorList>
    </citation>
    <scope>NUCLEOTIDE SEQUENCE [LARGE SCALE GENOMIC DNA]</scope>
    <source>
        <strain evidence="7 8">SAG 2036</strain>
    </source>
</reference>
<evidence type="ECO:0000256" key="4">
    <source>
        <dbReference type="ARBA" id="ARBA00023242"/>
    </source>
</evidence>
<evidence type="ECO:0000256" key="2">
    <source>
        <dbReference type="ARBA" id="ARBA00022618"/>
    </source>
</evidence>
<feature type="compositionally biased region" description="Low complexity" evidence="6">
    <location>
        <begin position="1279"/>
        <end position="1307"/>
    </location>
</feature>
<keyword evidence="4" id="KW-0539">Nucleus</keyword>
<proteinExistence type="predicted"/>
<feature type="compositionally biased region" description="Low complexity" evidence="6">
    <location>
        <begin position="1208"/>
        <end position="1218"/>
    </location>
</feature>
<feature type="compositionally biased region" description="Basic residues" evidence="6">
    <location>
        <begin position="1361"/>
        <end position="1370"/>
    </location>
</feature>
<evidence type="ECO:0000313" key="7">
    <source>
        <dbReference type="EMBL" id="KAK9813540.1"/>
    </source>
</evidence>
<dbReference type="InterPro" id="IPR016024">
    <property type="entry name" value="ARM-type_fold"/>
</dbReference>
<evidence type="ECO:0000256" key="1">
    <source>
        <dbReference type="ARBA" id="ARBA00004123"/>
    </source>
</evidence>
<dbReference type="Proteomes" id="UP001465755">
    <property type="component" value="Unassembled WGS sequence"/>
</dbReference>
<feature type="region of interest" description="Disordered" evidence="6">
    <location>
        <begin position="1104"/>
        <end position="1486"/>
    </location>
</feature>
<dbReference type="SUPFAM" id="SSF48371">
    <property type="entry name" value="ARM repeat"/>
    <property type="match status" value="1"/>
</dbReference>
<dbReference type="GO" id="GO:0051301">
    <property type="term" value="P:cell division"/>
    <property type="evidence" value="ECO:0007669"/>
    <property type="project" value="UniProtKB-KW"/>
</dbReference>
<sequence>MSNVYDYAGGTEADPAELRSVGKAMQQSSLPKDSLIKLLKHAGALLEAAPQSEESRTSALDVCKAVVQKSILHHKDKGVKVFAAYCLSNIVRLWAGEADLPYELRQLQDIFVLFIYVFRLLETPSSPLFTRCLSIFELVAQVKCLVLMLDCDDEEAVVDLFQVLCEAINANNQEQIRGPAIEIMAAILEEQDGDPNQLLDMVLNYLVPPASEDHPEACDMVRRLLQRIEREIQPKLQVFLMGIIEGTVDSDLKPDFHTLVYQLYKVLPQVLLPVLPRLGAEMSHPEEDSRRVAAVHLMGRLFSLPASDMAVQNPHLLEALLVRCRDQKVAVRLATVQACADLLHNLASTEAPRQQVEQAVTDRLLDFDDKVRSAACIALGTAAAADLECVSQAALEAVSMRMRDTKLAVRKDAAAQLLAVYRAHCKGSSGEATSASSIAWIPARVVVWTLDKAIGQHAMDTLLRPGLLPAKQEPSDAARQWVALFQAANPKERAALMERLAGRHKLQGAVQRWLALRTHKEPPQQKERDGIISHIARTYFADDLRAREHLLKLAEHKDNNVFKGLAELAASDLELAAAAPLIKSLVQKVGLRGATADVARSLAVQLTPTLLSPSCLQAVLQLALDAQNADSDIHDTALQLLNAVAYAAPSLFVNAAEQVVQMLESGDSAEAHAATQVLAAAASFMQLFKDGAEGRADAVKTVTRLLTQSMDNGPYKTTKAAVRALVKVLSPGEATTLLNRQCQQLMDRVSAGRALSQPHLAAFIQVLSSVGQLRPDIFAPHAPEFVDFVLRTLLPCDASALAKGRQSRQKDLPAGEAVARACTPDPASLPNNATDPAGGLKEVVEDVCGEIMALLESEDMEALGCADASEAGILRMALASALLRICRRHDGALPADAFMQLSLTMQDQSRGVRNSFAYKVHRTVAAISQEQHCNQKAAKFAAMLPLAGADPNQQNQQAAFSYLRAYVGSRRRDNQHKAAARAASAQEAGGAMLHEYPEFLLPFLMQILAHHTDFPEPEDAAIDPDEVYRPFLGMLQFALEALLLPSAAGLDAPGATLPAITKFLTTLKRTEDATPNPSTQNLHTVCDLGLKLAPAVLATFAPEAETGGSFPGTVPLPTNFFRRRTDDDPGTSSVLPRDFEAEVQPAFHDKGKPGSAPSRQKKGNKETPSKQRRGRGGSKSPISKRAAADPPALRQTGSAAKHKAQKRSPTASPASSSSHPEHHTVSGLRAPPEDEVIDDADVVGDADSPMKQSARPRSAATPPVANSDAIAPQHKSAHASLRASSEPSEALEPPHAAAEPVEAVLHACADVDQTPGLDSNNPSPKDSSPDENNPAGLNRPRSSKRAALKGDSSPMPSAKKASSHSHRRQQQRQQDDDELKQPQARKRGRGSSHGTASEPGKEVSNSRGRSKSAGRKPANKAGSSGKRKSGGALKTGDIAAERAPSRAQPRRGAKDVAVANIRTGGKPRNSIGSSPYSPPVSEDDTS</sequence>
<comment type="subcellular location">
    <subcellularLocation>
        <location evidence="1">Nucleus</location>
    </subcellularLocation>
</comment>
<accession>A0AAW1PUU3</accession>
<feature type="compositionally biased region" description="Acidic residues" evidence="6">
    <location>
        <begin position="1233"/>
        <end position="1244"/>
    </location>
</feature>
<dbReference type="GO" id="GO:0035825">
    <property type="term" value="P:homologous recombination"/>
    <property type="evidence" value="ECO:0007669"/>
    <property type="project" value="UniProtKB-ARBA"/>
</dbReference>
<evidence type="ECO:0000256" key="6">
    <source>
        <dbReference type="SAM" id="MobiDB-lite"/>
    </source>
</evidence>
<dbReference type="InterPro" id="IPR039776">
    <property type="entry name" value="Pds5"/>
</dbReference>
<feature type="compositionally biased region" description="Basic residues" evidence="6">
    <location>
        <begin position="1408"/>
        <end position="1418"/>
    </location>
</feature>
<dbReference type="InterPro" id="IPR011989">
    <property type="entry name" value="ARM-like"/>
</dbReference>
<keyword evidence="8" id="KW-1185">Reference proteome</keyword>
<dbReference type="PANTHER" id="PTHR12663">
    <property type="entry name" value="ANDROGEN INDUCED INHIBITOR OF PROLIFERATION AS3 / PDS5-RELATED"/>
    <property type="match status" value="1"/>
</dbReference>
<dbReference type="GO" id="GO:0005634">
    <property type="term" value="C:nucleus"/>
    <property type="evidence" value="ECO:0007669"/>
    <property type="project" value="UniProtKB-SubCell"/>
</dbReference>
<organism evidence="7 8">
    <name type="scientific">Symbiochloris irregularis</name>
    <dbReference type="NCBI Taxonomy" id="706552"/>
    <lineage>
        <taxon>Eukaryota</taxon>
        <taxon>Viridiplantae</taxon>
        <taxon>Chlorophyta</taxon>
        <taxon>core chlorophytes</taxon>
        <taxon>Trebouxiophyceae</taxon>
        <taxon>Trebouxiales</taxon>
        <taxon>Trebouxiaceae</taxon>
        <taxon>Symbiochloris</taxon>
    </lineage>
</organism>
<evidence type="ECO:0000256" key="3">
    <source>
        <dbReference type="ARBA" id="ARBA00022776"/>
    </source>
</evidence>
<keyword evidence="5" id="KW-0131">Cell cycle</keyword>
<protein>
    <submittedName>
        <fullName evidence="7">Uncharacterized protein</fullName>
    </submittedName>
</protein>
<name>A0AAW1PUU3_9CHLO</name>
<dbReference type="PANTHER" id="PTHR12663:SF0">
    <property type="entry name" value="PRECOCIOUS DISSOCIATION OF SISTERS 5, ISOFORM A"/>
    <property type="match status" value="1"/>
</dbReference>
<comment type="caution">
    <text evidence="7">The sequence shown here is derived from an EMBL/GenBank/DDBJ whole genome shotgun (WGS) entry which is preliminary data.</text>
</comment>
<dbReference type="GO" id="GO:0000785">
    <property type="term" value="C:chromatin"/>
    <property type="evidence" value="ECO:0007669"/>
    <property type="project" value="TreeGrafter"/>
</dbReference>
<dbReference type="Gene3D" id="1.25.10.10">
    <property type="entry name" value="Leucine-rich Repeat Variant"/>
    <property type="match status" value="2"/>
</dbReference>
<dbReference type="GO" id="GO:0007064">
    <property type="term" value="P:mitotic sister chromatid cohesion"/>
    <property type="evidence" value="ECO:0007669"/>
    <property type="project" value="InterPro"/>
</dbReference>
<evidence type="ECO:0000256" key="5">
    <source>
        <dbReference type="ARBA" id="ARBA00023306"/>
    </source>
</evidence>
<dbReference type="EMBL" id="JALJOQ010000004">
    <property type="protein sequence ID" value="KAK9813540.1"/>
    <property type="molecule type" value="Genomic_DNA"/>
</dbReference>
<evidence type="ECO:0000313" key="8">
    <source>
        <dbReference type="Proteomes" id="UP001465755"/>
    </source>
</evidence>
<keyword evidence="3" id="KW-0498">Mitosis</keyword>